<comment type="caution">
    <text evidence="5">The sequence shown here is derived from an EMBL/GenBank/DDBJ whole genome shotgun (WGS) entry which is preliminary data.</text>
</comment>
<evidence type="ECO:0000256" key="3">
    <source>
        <dbReference type="ARBA" id="ARBA00023172"/>
    </source>
</evidence>
<dbReference type="Gene3D" id="1.10.150.130">
    <property type="match status" value="1"/>
</dbReference>
<dbReference type="InterPro" id="IPR050090">
    <property type="entry name" value="Tyrosine_recombinase_XerCD"/>
</dbReference>
<dbReference type="Proteomes" id="UP000011731">
    <property type="component" value="Unassembled WGS sequence"/>
</dbReference>
<dbReference type="InterPro" id="IPR013762">
    <property type="entry name" value="Integrase-like_cat_sf"/>
</dbReference>
<reference evidence="5 6" key="1">
    <citation type="journal article" date="2013" name="Genome Announc.">
        <title>Draft Genome Sequence of Rhodococcus ruber Strain BKS 20-38.</title>
        <authorList>
            <person name="Bala M."/>
            <person name="Kumar S."/>
            <person name="Raghava G.P."/>
            <person name="Mayilraj S."/>
        </authorList>
    </citation>
    <scope>NUCLEOTIDE SEQUENCE [LARGE SCALE GENOMIC DNA]</scope>
    <source>
        <strain evidence="5 6">BKS 20-38</strain>
    </source>
</reference>
<evidence type="ECO:0000256" key="1">
    <source>
        <dbReference type="ARBA" id="ARBA00022908"/>
    </source>
</evidence>
<dbReference type="InterPro" id="IPR011010">
    <property type="entry name" value="DNA_brk_join_enz"/>
</dbReference>
<dbReference type="GO" id="GO:0006310">
    <property type="term" value="P:DNA recombination"/>
    <property type="evidence" value="ECO:0007669"/>
    <property type="project" value="UniProtKB-KW"/>
</dbReference>
<gene>
    <name evidence="5" type="ORF">G352_00762</name>
</gene>
<evidence type="ECO:0000313" key="5">
    <source>
        <dbReference type="EMBL" id="EME67305.1"/>
    </source>
</evidence>
<evidence type="ECO:0000256" key="2">
    <source>
        <dbReference type="ARBA" id="ARBA00023125"/>
    </source>
</evidence>
<evidence type="ECO:0000313" key="6">
    <source>
        <dbReference type="Proteomes" id="UP000011731"/>
    </source>
</evidence>
<sequence length="304" mass="33153">MDSAASDAVVEAIVAEFRIWLERERGLSAASVCCYGKQASKFLSWLPDPVDEAVQRLDSMQVTSFMVAYCHDRNTSSAKATVTAVRALLRFLHATGRVRVSLVGVVPAVAGWRLASLPRGLDAAVVTGLLDSCDRDTLVGRRDHAILLLLARLGLRGGEVADLRVGDVDWRSGEITIRGKGNRLDRLPLPSDVGEAMVAYLTDGRPVCDLRTVFCTVRRPYRRLSAAAVRAIMGRACRRAGFSRVGAHRLRHTLATEMLRAGSSLPQIGQVLRHRSTLATSIYAKVDDDALRVLARPWPTAGRS</sequence>
<proteinExistence type="predicted"/>
<dbReference type="PATRIC" id="fig|1278076.4.peg.154"/>
<keyword evidence="3" id="KW-0233">DNA recombination</keyword>
<dbReference type="PROSITE" id="PS51898">
    <property type="entry name" value="TYR_RECOMBINASE"/>
    <property type="match status" value="1"/>
</dbReference>
<dbReference type="InterPro" id="IPR004107">
    <property type="entry name" value="Integrase_SAM-like_N"/>
</dbReference>
<keyword evidence="6" id="KW-1185">Reference proteome</keyword>
<dbReference type="EMBL" id="AOEX01000010">
    <property type="protein sequence ID" value="EME67305.1"/>
    <property type="molecule type" value="Genomic_DNA"/>
</dbReference>
<dbReference type="InterPro" id="IPR010998">
    <property type="entry name" value="Integrase_recombinase_N"/>
</dbReference>
<protein>
    <submittedName>
        <fullName evidence="5">Integrase family protein</fullName>
    </submittedName>
</protein>
<dbReference type="Pfam" id="PF00589">
    <property type="entry name" value="Phage_integrase"/>
    <property type="match status" value="1"/>
</dbReference>
<dbReference type="Pfam" id="PF02899">
    <property type="entry name" value="Phage_int_SAM_1"/>
    <property type="match status" value="1"/>
</dbReference>
<dbReference type="InterPro" id="IPR002104">
    <property type="entry name" value="Integrase_catalytic"/>
</dbReference>
<dbReference type="GO" id="GO:0003677">
    <property type="term" value="F:DNA binding"/>
    <property type="evidence" value="ECO:0007669"/>
    <property type="project" value="UniProtKB-KW"/>
</dbReference>
<dbReference type="GO" id="GO:0015074">
    <property type="term" value="P:DNA integration"/>
    <property type="evidence" value="ECO:0007669"/>
    <property type="project" value="UniProtKB-KW"/>
</dbReference>
<dbReference type="PANTHER" id="PTHR30349">
    <property type="entry name" value="PHAGE INTEGRASE-RELATED"/>
    <property type="match status" value="1"/>
</dbReference>
<accession>M2YZ48</accession>
<evidence type="ECO:0000259" key="4">
    <source>
        <dbReference type="PROSITE" id="PS51898"/>
    </source>
</evidence>
<organism evidence="5 6">
    <name type="scientific">Rhodococcus ruber BKS 20-38</name>
    <dbReference type="NCBI Taxonomy" id="1278076"/>
    <lineage>
        <taxon>Bacteria</taxon>
        <taxon>Bacillati</taxon>
        <taxon>Actinomycetota</taxon>
        <taxon>Actinomycetes</taxon>
        <taxon>Mycobacteriales</taxon>
        <taxon>Nocardiaceae</taxon>
        <taxon>Rhodococcus</taxon>
    </lineage>
</organism>
<keyword evidence="1" id="KW-0229">DNA integration</keyword>
<feature type="domain" description="Tyr recombinase" evidence="4">
    <location>
        <begin position="116"/>
        <end position="296"/>
    </location>
</feature>
<dbReference type="Gene3D" id="1.10.443.10">
    <property type="entry name" value="Intergrase catalytic core"/>
    <property type="match status" value="1"/>
</dbReference>
<dbReference type="SUPFAM" id="SSF56349">
    <property type="entry name" value="DNA breaking-rejoining enzymes"/>
    <property type="match status" value="1"/>
</dbReference>
<keyword evidence="2" id="KW-0238">DNA-binding</keyword>
<dbReference type="AlphaFoldDB" id="M2YZ48"/>
<dbReference type="PANTHER" id="PTHR30349:SF90">
    <property type="entry name" value="TYROSINE RECOMBINASE XERD"/>
    <property type="match status" value="1"/>
</dbReference>
<name>M2YZ48_9NOCA</name>